<feature type="region of interest" description="Disordered" evidence="2">
    <location>
        <begin position="1"/>
        <end position="102"/>
    </location>
</feature>
<feature type="region of interest" description="Disordered" evidence="2">
    <location>
        <begin position="443"/>
        <end position="534"/>
    </location>
</feature>
<evidence type="ECO:0000313" key="3">
    <source>
        <dbReference type="EMBL" id="RFU73524.1"/>
    </source>
</evidence>
<comment type="caution">
    <text evidence="3">The sequence shown here is derived from an EMBL/GenBank/DDBJ whole genome shotgun (WGS) entry which is preliminary data.</text>
</comment>
<evidence type="ECO:0000256" key="2">
    <source>
        <dbReference type="SAM" id="MobiDB-lite"/>
    </source>
</evidence>
<dbReference type="OrthoDB" id="5362630at2759"/>
<keyword evidence="1" id="KW-0539">Nucleus</keyword>
<dbReference type="InterPro" id="IPR052973">
    <property type="entry name" value="Fungal_sec-metab_reg_TF"/>
</dbReference>
<feature type="region of interest" description="Disordered" evidence="2">
    <location>
        <begin position="296"/>
        <end position="324"/>
    </location>
</feature>
<evidence type="ECO:0000256" key="1">
    <source>
        <dbReference type="ARBA" id="ARBA00023242"/>
    </source>
</evidence>
<reference evidence="3 4" key="1">
    <citation type="journal article" date="2018" name="PLoS Pathog.">
        <title>Evolution of structural diversity of trichothecenes, a family of toxins produced by plant pathogenic and entomopathogenic fungi.</title>
        <authorList>
            <person name="Proctor R.H."/>
            <person name="McCormick S.P."/>
            <person name="Kim H.S."/>
            <person name="Cardoza R.E."/>
            <person name="Stanley A.M."/>
            <person name="Lindo L."/>
            <person name="Kelly A."/>
            <person name="Brown D.W."/>
            <person name="Lee T."/>
            <person name="Vaughan M.M."/>
            <person name="Alexander N.J."/>
            <person name="Busman M."/>
            <person name="Gutierrez S."/>
        </authorList>
    </citation>
    <scope>NUCLEOTIDE SEQUENCE [LARGE SCALE GENOMIC DNA]</scope>
    <source>
        <strain evidence="3 4">IBT 40837</strain>
    </source>
</reference>
<dbReference type="Proteomes" id="UP000266272">
    <property type="component" value="Unassembled WGS sequence"/>
</dbReference>
<proteinExistence type="predicted"/>
<dbReference type="InterPro" id="IPR001138">
    <property type="entry name" value="Zn2Cys6_DnaBD"/>
</dbReference>
<name>A0A395NC59_TRIAR</name>
<feature type="compositionally biased region" description="Acidic residues" evidence="2">
    <location>
        <begin position="478"/>
        <end position="488"/>
    </location>
</feature>
<sequence>METAVVGLHSPEISSPSNKITRGARKRKRSSDGDAATNDEPSATRPRGRGDRSSHGYEGSFQLTRLVRTDTAYTLPSSTGSASAAGTKTPPAPVAVLSGPGRVPVPAPEPVPVAGLQTEPQTYQDYQLHSTNSGPSGHSRAQGRCPEPIFCHDNGAMSIACTGAPTPYSHRSTELPLLTTYSPPFHQPQWYTPGQPGDIIAQSHLQQVPTSSPPQSVSLQLININGAAYPQHFGLVSPHQIDLLSQDNVNASIVDAGLVAPFQHIHTFQAQAFGLSQPQPSGQAIVHLPHHHLSAPLLPPAPAPPPPPPLLTPAPPSYKEHKPLVLPPQGAQQLEESSFSFQPPQESRVSYTAYSDPHFKHDPSADTKALGYSFSTQMPMGGGRCFPDSHHQAPRNEYLAQPPIGQLQVISHTSGGAISPVYTGSGKAVNGAVDVQNGASYGQRHTDMTESADWQQTAGYPTEEVHEESGGESGPGDTDVDCDADECSSEPISGKEETAHSSTLKQEDSASSSGLKPRRSPLSPAHRKQTAETRKIKACTRCRMQKMRCETDKLDPTGDCVGCKTFSKTSKKTIHRMPCYRGKITDAILFRSGGLELTDRWKGTEMKDVADRINPKDIRTISFTLGICTEPIQVEVVAFQAQSGDITARYWVIPDGEHGVRKKKDLAHYCLANIQKTAAYFEEYIKKHAISVMKSERAGGRMPPRDVIEKTYDRAINRYYDLVAKPAITATEEREVRFLGNIFTLWFAMRHSTGSSWICGEELLGMKPETKDETYPLFGRVSVPRMILAQFDSINHTRLLSKYGKLVLGELESLMSRSQPNWWFSVYTCLFILLREASWVSEDRYRHARSNYGSAPWPDPTNPGDRHKTAMGMMSSSDYQLVMEAYTDPSVQRQLDVWRRYKAENGRGELSRPFE</sequence>
<gene>
    <name evidence="3" type="ORF">TARUN_8738</name>
</gene>
<evidence type="ECO:0000313" key="4">
    <source>
        <dbReference type="Proteomes" id="UP000266272"/>
    </source>
</evidence>
<dbReference type="GO" id="GO:0008270">
    <property type="term" value="F:zinc ion binding"/>
    <property type="evidence" value="ECO:0007669"/>
    <property type="project" value="InterPro"/>
</dbReference>
<dbReference type="CDD" id="cd00067">
    <property type="entry name" value="GAL4"/>
    <property type="match status" value="1"/>
</dbReference>
<protein>
    <submittedName>
        <fullName evidence="3">Tetratricopeptide repeat domain containing</fullName>
    </submittedName>
</protein>
<keyword evidence="4" id="KW-1185">Reference proteome</keyword>
<feature type="compositionally biased region" description="Low complexity" evidence="2">
    <location>
        <begin position="77"/>
        <end position="87"/>
    </location>
</feature>
<dbReference type="STRING" id="490622.A0A395NC59"/>
<accession>A0A395NC59</accession>
<dbReference type="EMBL" id="PXOA01000639">
    <property type="protein sequence ID" value="RFU73524.1"/>
    <property type="molecule type" value="Genomic_DNA"/>
</dbReference>
<dbReference type="PANTHER" id="PTHR35392:SF3">
    <property type="entry name" value="ZN(2)-C6 FUNGAL-TYPE DOMAIN-CONTAINING PROTEIN"/>
    <property type="match status" value="1"/>
</dbReference>
<organism evidence="3 4">
    <name type="scientific">Trichoderma arundinaceum</name>
    <dbReference type="NCBI Taxonomy" id="490622"/>
    <lineage>
        <taxon>Eukaryota</taxon>
        <taxon>Fungi</taxon>
        <taxon>Dikarya</taxon>
        <taxon>Ascomycota</taxon>
        <taxon>Pezizomycotina</taxon>
        <taxon>Sordariomycetes</taxon>
        <taxon>Hypocreomycetidae</taxon>
        <taxon>Hypocreales</taxon>
        <taxon>Hypocreaceae</taxon>
        <taxon>Trichoderma</taxon>
    </lineage>
</organism>
<feature type="compositionally biased region" description="Polar residues" evidence="2">
    <location>
        <begin position="500"/>
        <end position="514"/>
    </location>
</feature>
<dbReference type="AlphaFoldDB" id="A0A395NC59"/>
<dbReference type="GO" id="GO:0000981">
    <property type="term" value="F:DNA-binding transcription factor activity, RNA polymerase II-specific"/>
    <property type="evidence" value="ECO:0007669"/>
    <property type="project" value="InterPro"/>
</dbReference>
<dbReference type="PANTHER" id="PTHR35392">
    <property type="entry name" value="ZN(II)2CYS6 TRANSCRIPTION FACTOR (EUROFUNG)-RELATED-RELATED"/>
    <property type="match status" value="1"/>
</dbReference>
<feature type="compositionally biased region" description="Pro residues" evidence="2">
    <location>
        <begin position="297"/>
        <end position="316"/>
    </location>
</feature>